<name>A0A2W5FQA0_9BURK</name>
<evidence type="ECO:0000256" key="1">
    <source>
        <dbReference type="ARBA" id="ARBA00004141"/>
    </source>
</evidence>
<comment type="caution">
    <text evidence="9">The sequence shown here is derived from an EMBL/GenBank/DDBJ whole genome shotgun (WGS) entry which is preliminary data.</text>
</comment>
<accession>A0A2W5FQA0</accession>
<keyword evidence="5 7" id="KW-1133">Transmembrane helix</keyword>
<dbReference type="NCBIfam" id="TIGR00540">
    <property type="entry name" value="TPR_hemY_coli"/>
    <property type="match status" value="1"/>
</dbReference>
<dbReference type="Pfam" id="PF07219">
    <property type="entry name" value="HemY_N"/>
    <property type="match status" value="1"/>
</dbReference>
<comment type="subcellular location">
    <subcellularLocation>
        <location evidence="2">Cell membrane</location>
    </subcellularLocation>
    <subcellularLocation>
        <location evidence="1">Membrane</location>
        <topology evidence="1">Multi-pass membrane protein</topology>
    </subcellularLocation>
</comment>
<dbReference type="GO" id="GO:0005886">
    <property type="term" value="C:plasma membrane"/>
    <property type="evidence" value="ECO:0007669"/>
    <property type="project" value="UniProtKB-SubCell"/>
</dbReference>
<protein>
    <submittedName>
        <fullName evidence="9">Porphyrin biosynthesis protein</fullName>
    </submittedName>
</protein>
<keyword evidence="3" id="KW-1003">Cell membrane</keyword>
<evidence type="ECO:0000313" key="9">
    <source>
        <dbReference type="EMBL" id="PZP31679.1"/>
    </source>
</evidence>
<gene>
    <name evidence="9" type="ORF">DI603_12245</name>
</gene>
<dbReference type="EMBL" id="QFOD01000010">
    <property type="protein sequence ID" value="PZP31679.1"/>
    <property type="molecule type" value="Genomic_DNA"/>
</dbReference>
<feature type="transmembrane region" description="Helical" evidence="7">
    <location>
        <begin position="42"/>
        <end position="62"/>
    </location>
</feature>
<keyword evidence="6 7" id="KW-0472">Membrane</keyword>
<dbReference type="GO" id="GO:0042168">
    <property type="term" value="P:heme metabolic process"/>
    <property type="evidence" value="ECO:0007669"/>
    <property type="project" value="InterPro"/>
</dbReference>
<dbReference type="AlphaFoldDB" id="A0A2W5FQA0"/>
<evidence type="ECO:0000256" key="5">
    <source>
        <dbReference type="ARBA" id="ARBA00022989"/>
    </source>
</evidence>
<evidence type="ECO:0000313" key="10">
    <source>
        <dbReference type="Proteomes" id="UP000249633"/>
    </source>
</evidence>
<evidence type="ECO:0000256" key="6">
    <source>
        <dbReference type="ARBA" id="ARBA00023136"/>
    </source>
</evidence>
<dbReference type="InterPro" id="IPR010817">
    <property type="entry name" value="HemY_N"/>
</dbReference>
<dbReference type="Proteomes" id="UP000249633">
    <property type="component" value="Unassembled WGS sequence"/>
</dbReference>
<evidence type="ECO:0000256" key="4">
    <source>
        <dbReference type="ARBA" id="ARBA00022692"/>
    </source>
</evidence>
<evidence type="ECO:0000256" key="7">
    <source>
        <dbReference type="SAM" id="Phobius"/>
    </source>
</evidence>
<dbReference type="InterPro" id="IPR005254">
    <property type="entry name" value="Heme_biosyn_assoc_TPR_pro"/>
</dbReference>
<feature type="domain" description="HemY N-terminal" evidence="8">
    <location>
        <begin position="30"/>
        <end position="140"/>
    </location>
</feature>
<evidence type="ECO:0000259" key="8">
    <source>
        <dbReference type="Pfam" id="PF07219"/>
    </source>
</evidence>
<proteinExistence type="predicted"/>
<evidence type="ECO:0000256" key="2">
    <source>
        <dbReference type="ARBA" id="ARBA00004236"/>
    </source>
</evidence>
<evidence type="ECO:0000256" key="3">
    <source>
        <dbReference type="ARBA" id="ARBA00022475"/>
    </source>
</evidence>
<keyword evidence="4 7" id="KW-0812">Transmembrane</keyword>
<organism evidence="9 10">
    <name type="scientific">Roseateles depolymerans</name>
    <dbReference type="NCBI Taxonomy" id="76731"/>
    <lineage>
        <taxon>Bacteria</taxon>
        <taxon>Pseudomonadati</taxon>
        <taxon>Pseudomonadota</taxon>
        <taxon>Betaproteobacteria</taxon>
        <taxon>Burkholderiales</taxon>
        <taxon>Sphaerotilaceae</taxon>
        <taxon>Roseateles</taxon>
    </lineage>
</organism>
<reference evidence="9 10" key="1">
    <citation type="submission" date="2017-08" db="EMBL/GenBank/DDBJ databases">
        <title>Infants hospitalized years apart are colonized by the same room-sourced microbial strains.</title>
        <authorList>
            <person name="Brooks B."/>
            <person name="Olm M.R."/>
            <person name="Firek B.A."/>
            <person name="Baker R."/>
            <person name="Thomas B.C."/>
            <person name="Morowitz M.J."/>
            <person name="Banfield J.F."/>
        </authorList>
    </citation>
    <scope>NUCLEOTIDE SEQUENCE [LARGE SCALE GENOMIC DNA]</scope>
    <source>
        <strain evidence="9">S2_012_000_R2_81</strain>
    </source>
</reference>
<sequence length="416" mass="45907">MRLVIWLVLLFAVAVVAALTLGSNDGLASFYFKGWRVDLSLNLFLLLLLGSCFALVTAIQAVESLTTLPRRAREWRLAQRERAAQLALREALTELFGARFSRAQKAAQRALNIQSGTPELAQDQSFLALTHLLAAASAHRLQDRRHRDEQLARALELARRGGSAARAHEDGARLLAAEWALDDRDATKALSVLSELPPGVARRTQALRLRLQASRLARQPLDALRTARLLAKHQGFSKVAAQGLLRSLAFEALDGARDVDQLRTAWQHLDPADRRDPLVAARAAQCAAQLGAPDDGRGWLRPFFDDLGDVPADDRAELALALVPVLAGMGPDWLQRLESAQSRYPRERLLAYALGHALAERQLWGKARLMLESVADDHAMPAIARRRSWIALAALAEHDGDEARRARCFEAAARLY</sequence>